<dbReference type="EMBL" id="JAJUOS010000002">
    <property type="protein sequence ID" value="MCE5972730.1"/>
    <property type="molecule type" value="Genomic_DNA"/>
</dbReference>
<dbReference type="GO" id="GO:0008168">
    <property type="term" value="F:methyltransferase activity"/>
    <property type="evidence" value="ECO:0007669"/>
    <property type="project" value="UniProtKB-KW"/>
</dbReference>
<reference evidence="3 4" key="1">
    <citation type="submission" date="2021-12" db="EMBL/GenBank/DDBJ databases">
        <title>Sinirhodobacter sp. WL0062 is a bacterium isolated from seawater.</title>
        <authorList>
            <person name="Wang L."/>
            <person name="He W."/>
            <person name="Zhang D.-F."/>
        </authorList>
    </citation>
    <scope>NUCLEOTIDE SEQUENCE [LARGE SCALE GENOMIC DNA]</scope>
    <source>
        <strain evidence="3 4">WL0062</strain>
    </source>
</reference>
<proteinExistence type="predicted"/>
<evidence type="ECO:0000259" key="2">
    <source>
        <dbReference type="Pfam" id="PF13649"/>
    </source>
</evidence>
<gene>
    <name evidence="3" type="ORF">LZA78_04475</name>
</gene>
<keyword evidence="3" id="KW-0489">Methyltransferase</keyword>
<comment type="caution">
    <text evidence="3">The sequence shown here is derived from an EMBL/GenBank/DDBJ whole genome shotgun (WGS) entry which is preliminary data.</text>
</comment>
<organism evidence="3 4">
    <name type="scientific">Rhodobacter flavimaris</name>
    <dbReference type="NCBI Taxonomy" id="2907145"/>
    <lineage>
        <taxon>Bacteria</taxon>
        <taxon>Pseudomonadati</taxon>
        <taxon>Pseudomonadota</taxon>
        <taxon>Alphaproteobacteria</taxon>
        <taxon>Rhodobacterales</taxon>
        <taxon>Rhodobacter group</taxon>
        <taxon>Rhodobacter</taxon>
    </lineage>
</organism>
<dbReference type="PANTHER" id="PTHR43861">
    <property type="entry name" value="TRANS-ACONITATE 2-METHYLTRANSFERASE-RELATED"/>
    <property type="match status" value="1"/>
</dbReference>
<evidence type="ECO:0000313" key="3">
    <source>
        <dbReference type="EMBL" id="MCE5972730.1"/>
    </source>
</evidence>
<evidence type="ECO:0000256" key="1">
    <source>
        <dbReference type="ARBA" id="ARBA00022679"/>
    </source>
</evidence>
<name>A0ABS8YU21_9RHOB</name>
<evidence type="ECO:0000313" key="4">
    <source>
        <dbReference type="Proteomes" id="UP001521181"/>
    </source>
</evidence>
<sequence length="198" mass="21391">MSWNERFSGTEFHYGTEPADFVRRQAWRLPPGARVLSLAEGEGRNAVYLAGLGLRVTALESAPNALAKARGLAQARGVSVDWQAVDLARFDWPEAQFDAVLACFIQFADPAFRARIFEGAARALRPGGLLLIHGFATRQPGYGSGGPGNFDHLYTLDLLRAAFPGWPILHQADYDAVLDEGAGHAGRAALVDFVASKP</sequence>
<protein>
    <submittedName>
        <fullName evidence="3">Class I SAM-dependent methyltransferase</fullName>
    </submittedName>
</protein>
<dbReference type="PANTHER" id="PTHR43861:SF3">
    <property type="entry name" value="PUTATIVE (AFU_ORTHOLOGUE AFUA_2G14390)-RELATED"/>
    <property type="match status" value="1"/>
</dbReference>
<dbReference type="InterPro" id="IPR041698">
    <property type="entry name" value="Methyltransf_25"/>
</dbReference>
<keyword evidence="4" id="KW-1185">Reference proteome</keyword>
<keyword evidence="1" id="KW-0808">Transferase</keyword>
<dbReference type="InterPro" id="IPR029063">
    <property type="entry name" value="SAM-dependent_MTases_sf"/>
</dbReference>
<dbReference type="RefSeq" id="WP_233675738.1">
    <property type="nucleotide sequence ID" value="NZ_JAJUOS010000002.1"/>
</dbReference>
<dbReference type="CDD" id="cd02440">
    <property type="entry name" value="AdoMet_MTases"/>
    <property type="match status" value="1"/>
</dbReference>
<dbReference type="SUPFAM" id="SSF53335">
    <property type="entry name" value="S-adenosyl-L-methionine-dependent methyltransferases"/>
    <property type="match status" value="1"/>
</dbReference>
<dbReference type="Proteomes" id="UP001521181">
    <property type="component" value="Unassembled WGS sequence"/>
</dbReference>
<dbReference type="Gene3D" id="3.40.50.150">
    <property type="entry name" value="Vaccinia Virus protein VP39"/>
    <property type="match status" value="1"/>
</dbReference>
<dbReference type="Pfam" id="PF13649">
    <property type="entry name" value="Methyltransf_25"/>
    <property type="match status" value="1"/>
</dbReference>
<dbReference type="GO" id="GO:0032259">
    <property type="term" value="P:methylation"/>
    <property type="evidence" value="ECO:0007669"/>
    <property type="project" value="UniProtKB-KW"/>
</dbReference>
<feature type="domain" description="Methyltransferase" evidence="2">
    <location>
        <begin position="35"/>
        <end position="128"/>
    </location>
</feature>
<accession>A0ABS8YU21</accession>